<accession>A0AA36N0K2</accession>
<comment type="caution">
    <text evidence="4">The sequence shown here is derived from an EMBL/GenBank/DDBJ whole genome shotgun (WGS) entry which is preliminary data.</text>
</comment>
<keyword evidence="5" id="KW-1185">Reference proteome</keyword>
<dbReference type="Proteomes" id="UP001178507">
    <property type="component" value="Unassembled WGS sequence"/>
</dbReference>
<feature type="compositionally biased region" description="Basic and acidic residues" evidence="1">
    <location>
        <begin position="622"/>
        <end position="635"/>
    </location>
</feature>
<evidence type="ECO:0000256" key="1">
    <source>
        <dbReference type="SAM" id="MobiDB-lite"/>
    </source>
</evidence>
<sequence>MLVVFTFFALLCRCASQSPFGRRAQGAGVGWNSQMDFASGFRPNYVPEPRQWEHRPWHQHMVQPSEPHPMAGFQAPAPAPAWPHGAGQGAAGARVEWPKPVPEQPGMPLGTAGHQERDHPAQGSSVTWVATAIAVGGALALGFNQWEGRVLDTAKQLWAHALALHEAFSANKPENRAELNRPSVELVKMEAPAPVKPEQVAEGPEEVACEEKRQASEKDEDEVEMDMWDPPQLPPASQKAEAMEPDGDAPAREIVEARQPAEPKTEEPKRAHRQWRGRGKANDAQPQGQPEPQSQPEPIDWLNDRGEHSFLEPSPDMKPPSPGSMKKLQKARLAQKALEIEALVEDWSWGAGEPKAANDGCIYFAGGPPKQSEKAAAPKAAKRTWRAGGAGGAGGSVASSRAMSAEEDELLDLDVKLEEDGKFVLARPLRFRPLGCNVRLPGSRDAFLPVEHITPWTEASTNAVRKTVTKAAEQNKGRIRVREIGGNNVSMLKPNDEAMRGQELEARRRKLEAGIAKLRDSFNPGKWLVGMVSSVQSNGIFVSVIDGQDALIPTKEIPPKLLQADEAEKKPALDVGQAVSFRIIRYSWQSDGFTGSMLPLPTRQERPRSARPRQGGFEEQEVERPPTPDNSESAKRWAEKGYSVITSEAALELNQWLRSKMEDKKSKKSSKALVKASGLKYLVNVMRGMNTKAVGNVEVEKNVSEKEVKQAAVELLLAEGHLKAGEQHKGITISKNTISVKL</sequence>
<evidence type="ECO:0000313" key="4">
    <source>
        <dbReference type="EMBL" id="CAJ1393815.1"/>
    </source>
</evidence>
<feature type="domain" description="S1 motif" evidence="3">
    <location>
        <begin position="525"/>
        <end position="603"/>
    </location>
</feature>
<evidence type="ECO:0000259" key="3">
    <source>
        <dbReference type="PROSITE" id="PS50126"/>
    </source>
</evidence>
<dbReference type="SMART" id="SM00316">
    <property type="entry name" value="S1"/>
    <property type="match status" value="1"/>
</dbReference>
<feature type="signal peptide" evidence="2">
    <location>
        <begin position="1"/>
        <end position="16"/>
    </location>
</feature>
<evidence type="ECO:0000256" key="2">
    <source>
        <dbReference type="SAM" id="SignalP"/>
    </source>
</evidence>
<reference evidence="4" key="1">
    <citation type="submission" date="2023-08" db="EMBL/GenBank/DDBJ databases">
        <authorList>
            <person name="Chen Y."/>
            <person name="Shah S."/>
            <person name="Dougan E. K."/>
            <person name="Thang M."/>
            <person name="Chan C."/>
        </authorList>
    </citation>
    <scope>NUCLEOTIDE SEQUENCE</scope>
</reference>
<dbReference type="CDD" id="cd00164">
    <property type="entry name" value="S1_like"/>
    <property type="match status" value="1"/>
</dbReference>
<keyword evidence="2" id="KW-0732">Signal</keyword>
<dbReference type="EMBL" id="CAUJNA010002657">
    <property type="protein sequence ID" value="CAJ1393815.1"/>
    <property type="molecule type" value="Genomic_DNA"/>
</dbReference>
<feature type="compositionally biased region" description="Acidic residues" evidence="1">
    <location>
        <begin position="218"/>
        <end position="227"/>
    </location>
</feature>
<protein>
    <recommendedName>
        <fullName evidence="3">S1 motif domain-containing protein</fullName>
    </recommendedName>
</protein>
<evidence type="ECO:0000313" key="5">
    <source>
        <dbReference type="Proteomes" id="UP001178507"/>
    </source>
</evidence>
<organism evidence="4 5">
    <name type="scientific">Effrenium voratum</name>
    <dbReference type="NCBI Taxonomy" id="2562239"/>
    <lineage>
        <taxon>Eukaryota</taxon>
        <taxon>Sar</taxon>
        <taxon>Alveolata</taxon>
        <taxon>Dinophyceae</taxon>
        <taxon>Suessiales</taxon>
        <taxon>Symbiodiniaceae</taxon>
        <taxon>Effrenium</taxon>
    </lineage>
</organism>
<feature type="compositionally biased region" description="Basic and acidic residues" evidence="1">
    <location>
        <begin position="249"/>
        <end position="269"/>
    </location>
</feature>
<dbReference type="Gene3D" id="2.40.50.140">
    <property type="entry name" value="Nucleic acid-binding proteins"/>
    <property type="match status" value="1"/>
</dbReference>
<feature type="region of interest" description="Disordered" evidence="1">
    <location>
        <begin position="193"/>
        <end position="325"/>
    </location>
</feature>
<dbReference type="InterPro" id="IPR003029">
    <property type="entry name" value="S1_domain"/>
</dbReference>
<dbReference type="SUPFAM" id="SSF50249">
    <property type="entry name" value="Nucleic acid-binding proteins"/>
    <property type="match status" value="1"/>
</dbReference>
<feature type="compositionally biased region" description="Basic residues" evidence="1">
    <location>
        <begin position="270"/>
        <end position="279"/>
    </location>
</feature>
<proteinExistence type="predicted"/>
<gene>
    <name evidence="4" type="ORF">EVOR1521_LOCUS18595</name>
</gene>
<dbReference type="PROSITE" id="PS50126">
    <property type="entry name" value="S1"/>
    <property type="match status" value="1"/>
</dbReference>
<name>A0AA36N0K2_9DINO</name>
<feature type="region of interest" description="Disordered" evidence="1">
    <location>
        <begin position="596"/>
        <end position="635"/>
    </location>
</feature>
<dbReference type="AlphaFoldDB" id="A0AA36N0K2"/>
<feature type="chain" id="PRO_5041329953" description="S1 motif domain-containing protein" evidence="2">
    <location>
        <begin position="17"/>
        <end position="742"/>
    </location>
</feature>
<feature type="compositionally biased region" description="Low complexity" evidence="1">
    <location>
        <begin position="285"/>
        <end position="298"/>
    </location>
</feature>
<dbReference type="GO" id="GO:0003676">
    <property type="term" value="F:nucleic acid binding"/>
    <property type="evidence" value="ECO:0007669"/>
    <property type="project" value="InterPro"/>
</dbReference>
<dbReference type="InterPro" id="IPR012340">
    <property type="entry name" value="NA-bd_OB-fold"/>
</dbReference>